<feature type="signal peptide" evidence="2">
    <location>
        <begin position="1"/>
        <end position="22"/>
    </location>
</feature>
<feature type="region of interest" description="Disordered" evidence="1">
    <location>
        <begin position="23"/>
        <end position="53"/>
    </location>
</feature>
<accession>A0ABW1NCA7</accession>
<keyword evidence="2" id="KW-0732">Signal</keyword>
<dbReference type="EMBL" id="JBHSRF010000004">
    <property type="protein sequence ID" value="MFC6080432.1"/>
    <property type="molecule type" value="Genomic_DNA"/>
</dbReference>
<dbReference type="PROSITE" id="PS51257">
    <property type="entry name" value="PROKAR_LIPOPROTEIN"/>
    <property type="match status" value="1"/>
</dbReference>
<feature type="compositionally biased region" description="Pro residues" evidence="1">
    <location>
        <begin position="32"/>
        <end position="45"/>
    </location>
</feature>
<dbReference type="RefSeq" id="WP_380747203.1">
    <property type="nucleotide sequence ID" value="NZ_JBHSRF010000004.1"/>
</dbReference>
<evidence type="ECO:0000256" key="2">
    <source>
        <dbReference type="SAM" id="SignalP"/>
    </source>
</evidence>
<organism evidence="3 4">
    <name type="scientific">Sphaerisporangium aureirubrum</name>
    <dbReference type="NCBI Taxonomy" id="1544736"/>
    <lineage>
        <taxon>Bacteria</taxon>
        <taxon>Bacillati</taxon>
        <taxon>Actinomycetota</taxon>
        <taxon>Actinomycetes</taxon>
        <taxon>Streptosporangiales</taxon>
        <taxon>Streptosporangiaceae</taxon>
        <taxon>Sphaerisporangium</taxon>
    </lineage>
</organism>
<protein>
    <submittedName>
        <fullName evidence="3">Signal protein</fullName>
    </submittedName>
</protein>
<evidence type="ECO:0000256" key="1">
    <source>
        <dbReference type="SAM" id="MobiDB-lite"/>
    </source>
</evidence>
<dbReference type="Proteomes" id="UP001596137">
    <property type="component" value="Unassembled WGS sequence"/>
</dbReference>
<sequence>MPPRSVMSVLPLLAVLAGCASAPTGAPGSGPASPPSSAPAGPPSPASSAPARPALPSLQEIQGRWWTWAATEGEATSPLSDTTGERCARNQPDDLWFLAGTSGGLVRRTCVVPAGRPLVFPLVNRIADEPTCREFMATAQGRAVLDGTAVPTRSLSDPDTIVTGTEDNAVTGEEGTYRVHGCGIWARLPPLPAGRHTLTIRGSSGDFKVGVDYTLVVEPGPSA</sequence>
<reference evidence="4" key="1">
    <citation type="journal article" date="2019" name="Int. J. Syst. Evol. Microbiol.">
        <title>The Global Catalogue of Microorganisms (GCM) 10K type strain sequencing project: providing services to taxonomists for standard genome sequencing and annotation.</title>
        <authorList>
            <consortium name="The Broad Institute Genomics Platform"/>
            <consortium name="The Broad Institute Genome Sequencing Center for Infectious Disease"/>
            <person name="Wu L."/>
            <person name="Ma J."/>
        </authorList>
    </citation>
    <scope>NUCLEOTIDE SEQUENCE [LARGE SCALE GENOMIC DNA]</scope>
    <source>
        <strain evidence="4">JCM 30346</strain>
    </source>
</reference>
<feature type="chain" id="PRO_5045732137" evidence="2">
    <location>
        <begin position="23"/>
        <end position="223"/>
    </location>
</feature>
<keyword evidence="4" id="KW-1185">Reference proteome</keyword>
<proteinExistence type="predicted"/>
<gene>
    <name evidence="3" type="ORF">ACFP1K_04640</name>
</gene>
<comment type="caution">
    <text evidence="3">The sequence shown here is derived from an EMBL/GenBank/DDBJ whole genome shotgun (WGS) entry which is preliminary data.</text>
</comment>
<evidence type="ECO:0000313" key="4">
    <source>
        <dbReference type="Proteomes" id="UP001596137"/>
    </source>
</evidence>
<name>A0ABW1NCA7_9ACTN</name>
<evidence type="ECO:0000313" key="3">
    <source>
        <dbReference type="EMBL" id="MFC6080432.1"/>
    </source>
</evidence>